<keyword evidence="12 13" id="KW-0472">Membrane</keyword>
<dbReference type="PANTHER" id="PTHR47354:SF8">
    <property type="entry name" value="1,2-PHENYLACETYL-COA EPOXIDASE, SUBUNIT E"/>
    <property type="match status" value="1"/>
</dbReference>
<evidence type="ECO:0000256" key="4">
    <source>
        <dbReference type="ARBA" id="ARBA00022692"/>
    </source>
</evidence>
<comment type="subcellular location">
    <subcellularLocation>
        <location evidence="2">Membrane</location>
        <topology evidence="2">Multi-pass membrane protein</topology>
    </subcellularLocation>
</comment>
<evidence type="ECO:0000256" key="1">
    <source>
        <dbReference type="ARBA" id="ARBA00001974"/>
    </source>
</evidence>
<dbReference type="Pfam" id="PF08022">
    <property type="entry name" value="FAD_binding_8"/>
    <property type="match status" value="1"/>
</dbReference>
<keyword evidence="4 13" id="KW-0812">Transmembrane</keyword>
<dbReference type="EMBL" id="LCBB01000007">
    <property type="protein sequence ID" value="KKS02960.1"/>
    <property type="molecule type" value="Genomic_DNA"/>
</dbReference>
<dbReference type="InterPro" id="IPR001433">
    <property type="entry name" value="OxRdtase_FAD/NAD-bd"/>
</dbReference>
<protein>
    <submittedName>
        <fullName evidence="15">Ferric reductase domain protein transmembrane component domain-containing protein</fullName>
    </submittedName>
</protein>
<dbReference type="PANTHER" id="PTHR47354">
    <property type="entry name" value="NADH OXIDOREDUCTASE HCR"/>
    <property type="match status" value="1"/>
</dbReference>
<dbReference type="InterPro" id="IPR013130">
    <property type="entry name" value="Fe3_Rdtase_TM_dom"/>
</dbReference>
<dbReference type="GO" id="GO:0051537">
    <property type="term" value="F:2 iron, 2 sulfur cluster binding"/>
    <property type="evidence" value="ECO:0007669"/>
    <property type="project" value="UniProtKB-KW"/>
</dbReference>
<evidence type="ECO:0000256" key="12">
    <source>
        <dbReference type="ARBA" id="ARBA00023136"/>
    </source>
</evidence>
<dbReference type="GO" id="GO:0016491">
    <property type="term" value="F:oxidoreductase activity"/>
    <property type="evidence" value="ECO:0007669"/>
    <property type="project" value="UniProtKB-KW"/>
</dbReference>
<feature type="transmembrane region" description="Helical" evidence="13">
    <location>
        <begin position="78"/>
        <end position="99"/>
    </location>
</feature>
<keyword evidence="5" id="KW-0001">2Fe-2S</keyword>
<feature type="transmembrane region" description="Helical" evidence="13">
    <location>
        <begin position="7"/>
        <end position="25"/>
    </location>
</feature>
<feature type="transmembrane region" description="Helical" evidence="13">
    <location>
        <begin position="37"/>
        <end position="58"/>
    </location>
</feature>
<keyword evidence="10" id="KW-0408">Iron</keyword>
<name>A0A0G0VPR4_UNCKA</name>
<comment type="caution">
    <text evidence="15">The sequence shown here is derived from an EMBL/GenBank/DDBJ whole genome shotgun (WGS) entry which is preliminary data.</text>
</comment>
<reference evidence="15 16" key="1">
    <citation type="journal article" date="2015" name="Nature">
        <title>rRNA introns, odd ribosomes, and small enigmatic genomes across a large radiation of phyla.</title>
        <authorList>
            <person name="Brown C.T."/>
            <person name="Hug L.A."/>
            <person name="Thomas B.C."/>
            <person name="Sharon I."/>
            <person name="Castelle C.J."/>
            <person name="Singh A."/>
            <person name="Wilkins M.J."/>
            <person name="Williams K.H."/>
            <person name="Banfield J.F."/>
        </authorList>
    </citation>
    <scope>NUCLEOTIDE SEQUENCE [LARGE SCALE GENOMIC DNA]</scope>
</reference>
<dbReference type="PROSITE" id="PS51384">
    <property type="entry name" value="FAD_FR"/>
    <property type="match status" value="1"/>
</dbReference>
<keyword evidence="7" id="KW-0274">FAD</keyword>
<dbReference type="SUPFAM" id="SSF63380">
    <property type="entry name" value="Riboflavin synthase domain-like"/>
    <property type="match status" value="1"/>
</dbReference>
<dbReference type="Pfam" id="PF01794">
    <property type="entry name" value="Ferric_reduct"/>
    <property type="match status" value="1"/>
</dbReference>
<dbReference type="Gene3D" id="3.40.50.80">
    <property type="entry name" value="Nucleotide-binding domain of ferredoxin-NADP reductase (FNR) module"/>
    <property type="match status" value="1"/>
</dbReference>
<feature type="transmembrane region" description="Helical" evidence="13">
    <location>
        <begin position="178"/>
        <end position="195"/>
    </location>
</feature>
<dbReference type="SUPFAM" id="SSF52343">
    <property type="entry name" value="Ferredoxin reductase-like, C-terminal NADP-linked domain"/>
    <property type="match status" value="1"/>
</dbReference>
<dbReference type="InterPro" id="IPR017927">
    <property type="entry name" value="FAD-bd_FR_type"/>
</dbReference>
<dbReference type="GO" id="GO:0046872">
    <property type="term" value="F:metal ion binding"/>
    <property type="evidence" value="ECO:0007669"/>
    <property type="project" value="UniProtKB-KW"/>
</dbReference>
<dbReference type="InterPro" id="IPR039261">
    <property type="entry name" value="FNR_nucleotide-bd"/>
</dbReference>
<dbReference type="PRINTS" id="PR00410">
    <property type="entry name" value="PHEHYDRXLASE"/>
</dbReference>
<keyword evidence="8 13" id="KW-1133">Transmembrane helix</keyword>
<accession>A0A0G0VPR4</accession>
<dbReference type="Pfam" id="PF00175">
    <property type="entry name" value="NAD_binding_1"/>
    <property type="match status" value="1"/>
</dbReference>
<evidence type="ECO:0000256" key="2">
    <source>
        <dbReference type="ARBA" id="ARBA00004141"/>
    </source>
</evidence>
<gene>
    <name evidence="15" type="ORF">UU55_C0007G0005</name>
</gene>
<feature type="domain" description="FAD-binding FR-type" evidence="14">
    <location>
        <begin position="195"/>
        <end position="303"/>
    </location>
</feature>
<evidence type="ECO:0000256" key="10">
    <source>
        <dbReference type="ARBA" id="ARBA00023004"/>
    </source>
</evidence>
<evidence type="ECO:0000256" key="3">
    <source>
        <dbReference type="ARBA" id="ARBA00022630"/>
    </source>
</evidence>
<organism evidence="15 16">
    <name type="scientific">candidate division WWE3 bacterium GW2011_GWC2_41_23</name>
    <dbReference type="NCBI Taxonomy" id="1619123"/>
    <lineage>
        <taxon>Bacteria</taxon>
        <taxon>Katanobacteria</taxon>
    </lineage>
</organism>
<feature type="transmembrane region" description="Helical" evidence="13">
    <location>
        <begin position="146"/>
        <end position="166"/>
    </location>
</feature>
<evidence type="ECO:0000256" key="6">
    <source>
        <dbReference type="ARBA" id="ARBA00022723"/>
    </source>
</evidence>
<dbReference type="GO" id="GO:0050660">
    <property type="term" value="F:flavin adenine dinucleotide binding"/>
    <property type="evidence" value="ECO:0007669"/>
    <property type="project" value="TreeGrafter"/>
</dbReference>
<dbReference type="InterPro" id="IPR017938">
    <property type="entry name" value="Riboflavin_synthase-like_b-brl"/>
</dbReference>
<evidence type="ECO:0000256" key="9">
    <source>
        <dbReference type="ARBA" id="ARBA00023002"/>
    </source>
</evidence>
<evidence type="ECO:0000256" key="5">
    <source>
        <dbReference type="ARBA" id="ARBA00022714"/>
    </source>
</evidence>
<keyword evidence="9" id="KW-0560">Oxidoreductase</keyword>
<evidence type="ECO:0000256" key="11">
    <source>
        <dbReference type="ARBA" id="ARBA00023014"/>
    </source>
</evidence>
<feature type="transmembrane region" description="Helical" evidence="13">
    <location>
        <begin position="119"/>
        <end position="139"/>
    </location>
</feature>
<dbReference type="GO" id="GO:0016020">
    <property type="term" value="C:membrane"/>
    <property type="evidence" value="ECO:0007669"/>
    <property type="project" value="UniProtKB-SubCell"/>
</dbReference>
<proteinExistence type="predicted"/>
<sequence length="428" mass="47736">MNLKHKGNILIILILLITVALFMLAKEPGDLITTNPLLLFSQFLAIIGTALFSMSFVLSSRARSVEHLFDGLGNAYKVHHFIGTTGFLFLINHPALLVLKAFFNDSSTTLYLIPGDLRSYNYGIFAIYLLILLIVLTLFIKLPYNIWKFTHTFMGAVLLFALLHVLNIESDVSGNTLLGLWMKFLLIAGGAAFIYKQFLYKKVSGKYIYRVSGLSTEGEVVNLSLSPEEKSVNIRPGQYAFIKVLDNKNVTKEEHPFSIVEVNDAGEVIFSIKKLGDYTRTLGNLNKGDTVEIVGPFGAVYKKLNTDSDLVFIAGGIGVTPFVEAVERALEAGKNVSLYYSVHEQPEALYNDRFKKLSEKHSAFNYKVWLSNTRGKISVATIESDLKSLSHKFFLICGPKPMMDGLKSQLKSKGVKPGSIYTEDFDLR</sequence>
<evidence type="ECO:0000256" key="8">
    <source>
        <dbReference type="ARBA" id="ARBA00022989"/>
    </source>
</evidence>
<dbReference type="Proteomes" id="UP000033947">
    <property type="component" value="Unassembled WGS sequence"/>
</dbReference>
<evidence type="ECO:0000313" key="16">
    <source>
        <dbReference type="Proteomes" id="UP000033947"/>
    </source>
</evidence>
<keyword evidence="3" id="KW-0285">Flavoprotein</keyword>
<comment type="cofactor">
    <cofactor evidence="1">
        <name>FAD</name>
        <dbReference type="ChEBI" id="CHEBI:57692"/>
    </cofactor>
</comment>
<evidence type="ECO:0000256" key="7">
    <source>
        <dbReference type="ARBA" id="ARBA00022827"/>
    </source>
</evidence>
<keyword evidence="6" id="KW-0479">Metal-binding</keyword>
<dbReference type="Gene3D" id="2.40.30.10">
    <property type="entry name" value="Translation factors"/>
    <property type="match status" value="1"/>
</dbReference>
<evidence type="ECO:0000313" key="15">
    <source>
        <dbReference type="EMBL" id="KKS02960.1"/>
    </source>
</evidence>
<evidence type="ECO:0000256" key="13">
    <source>
        <dbReference type="SAM" id="Phobius"/>
    </source>
</evidence>
<dbReference type="AlphaFoldDB" id="A0A0G0VPR4"/>
<dbReference type="InterPro" id="IPR013112">
    <property type="entry name" value="FAD-bd_8"/>
</dbReference>
<keyword evidence="11" id="KW-0411">Iron-sulfur</keyword>
<evidence type="ECO:0000259" key="14">
    <source>
        <dbReference type="PROSITE" id="PS51384"/>
    </source>
</evidence>
<dbReference type="InterPro" id="IPR050415">
    <property type="entry name" value="MRET"/>
</dbReference>